<proteinExistence type="predicted"/>
<name>A0A382KET3_9ZZZZ</name>
<protein>
    <submittedName>
        <fullName evidence="1">Uncharacterized protein</fullName>
    </submittedName>
</protein>
<accession>A0A382KET3</accession>
<dbReference type="AlphaFoldDB" id="A0A382KET3"/>
<sequence length="63" mass="7139">MLTFSGSELQLNVDCSSLGQVWVEIRNENNHVIDGYSLDESIDIDRNHIAAPARWHEKDDVAN</sequence>
<reference evidence="1" key="1">
    <citation type="submission" date="2018-05" db="EMBL/GenBank/DDBJ databases">
        <authorList>
            <person name="Lanie J.A."/>
            <person name="Ng W.-L."/>
            <person name="Kazmierczak K.M."/>
            <person name="Andrzejewski T.M."/>
            <person name="Davidsen T.M."/>
            <person name="Wayne K.J."/>
            <person name="Tettelin H."/>
            <person name="Glass J.I."/>
            <person name="Rusch D."/>
            <person name="Podicherti R."/>
            <person name="Tsui H.-C.T."/>
            <person name="Winkler M.E."/>
        </authorList>
    </citation>
    <scope>NUCLEOTIDE SEQUENCE</scope>
</reference>
<dbReference type="EMBL" id="UINC01079700">
    <property type="protein sequence ID" value="SVC21953.1"/>
    <property type="molecule type" value="Genomic_DNA"/>
</dbReference>
<organism evidence="1">
    <name type="scientific">marine metagenome</name>
    <dbReference type="NCBI Taxonomy" id="408172"/>
    <lineage>
        <taxon>unclassified sequences</taxon>
        <taxon>metagenomes</taxon>
        <taxon>ecological metagenomes</taxon>
    </lineage>
</organism>
<gene>
    <name evidence="1" type="ORF">METZ01_LOCUS274807</name>
</gene>
<evidence type="ECO:0000313" key="1">
    <source>
        <dbReference type="EMBL" id="SVC21953.1"/>
    </source>
</evidence>